<evidence type="ECO:0000259" key="7">
    <source>
        <dbReference type="PROSITE" id="PS50850"/>
    </source>
</evidence>
<feature type="transmembrane region" description="Helical" evidence="6">
    <location>
        <begin position="20"/>
        <end position="40"/>
    </location>
</feature>
<dbReference type="Gene3D" id="1.20.1250.20">
    <property type="entry name" value="MFS general substrate transporter like domains"/>
    <property type="match status" value="2"/>
</dbReference>
<dbReference type="SUPFAM" id="SSF103473">
    <property type="entry name" value="MFS general substrate transporter"/>
    <property type="match status" value="1"/>
</dbReference>
<keyword evidence="4 6" id="KW-1133">Transmembrane helix</keyword>
<keyword evidence="5 6" id="KW-0472">Membrane</keyword>
<feature type="transmembrane region" description="Helical" evidence="6">
    <location>
        <begin position="115"/>
        <end position="134"/>
    </location>
</feature>
<dbReference type="PROSITE" id="PS00216">
    <property type="entry name" value="SUGAR_TRANSPORT_1"/>
    <property type="match status" value="1"/>
</dbReference>
<feature type="transmembrane region" description="Helical" evidence="6">
    <location>
        <begin position="510"/>
        <end position="529"/>
    </location>
</feature>
<comment type="subcellular location">
    <subcellularLocation>
        <location evidence="1">Membrane</location>
        <topology evidence="1">Multi-pass membrane protein</topology>
    </subcellularLocation>
</comment>
<gene>
    <name evidence="8" type="ORF">L207DRAFT_610716</name>
</gene>
<evidence type="ECO:0000313" key="9">
    <source>
        <dbReference type="Proteomes" id="UP000235786"/>
    </source>
</evidence>
<dbReference type="CDD" id="cd06179">
    <property type="entry name" value="MFS_TRI12_like"/>
    <property type="match status" value="1"/>
</dbReference>
<protein>
    <submittedName>
        <fullName evidence="8">Siderophore iron transporter</fullName>
    </submittedName>
</protein>
<feature type="transmembrane region" description="Helical" evidence="6">
    <location>
        <begin position="253"/>
        <end position="273"/>
    </location>
</feature>
<evidence type="ECO:0000256" key="3">
    <source>
        <dbReference type="ARBA" id="ARBA00022692"/>
    </source>
</evidence>
<evidence type="ECO:0000256" key="1">
    <source>
        <dbReference type="ARBA" id="ARBA00004141"/>
    </source>
</evidence>
<feature type="transmembrane region" description="Helical" evidence="6">
    <location>
        <begin position="421"/>
        <end position="441"/>
    </location>
</feature>
<name>A0A2J6R0B7_HYAVF</name>
<dbReference type="PROSITE" id="PS50850">
    <property type="entry name" value="MFS"/>
    <property type="match status" value="1"/>
</dbReference>
<sequence length="561" mass="59911">MVSNVGKDSEDISTAYWHSYQFVGSLIAIVLVGHSLFLGYVLPVNVLSIINEEIGPSDNVTLISLVFTLVSGVCLLLVGRISDIVGRRYFIISGQAFGLIGSIVCAKAKSINMVIGGTVFVGLSGAVANLYPLLVQELMPNKYRGYGQAAVTLAMVPTLGFGPLIARSLVTYIALSWRWCYWLNVIVTGLAIILLATCYFPPNFHQLNTNMTKMQEFKQLDYGGFVLYCAGLILILLGFSWPSNQYTWGNPHVISTLVVGCACLISFVVYEIYMPLKQPLLPMHLFKIRTFVVVVVVGSVGQMVYFALNVLWPQQITALYTTDNMKIGAISCTTGAALALGEIITGPFFKAVGHARWQIVASAVGVTAFCGMMAATNANTQAMAIAGTIIAGIFVGWIEMICIVTATLVVPPEDIGSSSAFFASVRAVTGTIAVSIYVAIFSNELTADLPKEIVPAVVGAGLPVGSVPLLFEAVSNGTSTALNAVPGINPGIIAALKIATKTAYSSSFKIVYLSSLGFGGFAVAASFFAKNVDQFMTDFVNKTVVHRSHYVKEKTGDAELV</sequence>
<feature type="transmembrane region" description="Helical" evidence="6">
    <location>
        <begin position="357"/>
        <end position="376"/>
    </location>
</feature>
<proteinExistence type="predicted"/>
<dbReference type="OrthoDB" id="4161376at2759"/>
<dbReference type="AlphaFoldDB" id="A0A2J6R0B7"/>
<feature type="domain" description="Major facilitator superfamily (MFS) profile" evidence="7">
    <location>
        <begin position="21"/>
        <end position="477"/>
    </location>
</feature>
<evidence type="ECO:0000256" key="5">
    <source>
        <dbReference type="ARBA" id="ARBA00023136"/>
    </source>
</evidence>
<keyword evidence="3 6" id="KW-0812">Transmembrane</keyword>
<dbReference type="PANTHER" id="PTHR23501">
    <property type="entry name" value="MAJOR FACILITATOR SUPERFAMILY"/>
    <property type="match status" value="1"/>
</dbReference>
<feature type="transmembrane region" description="Helical" evidence="6">
    <location>
        <begin position="327"/>
        <end position="345"/>
    </location>
</feature>
<feature type="transmembrane region" description="Helical" evidence="6">
    <location>
        <begin position="382"/>
        <end position="409"/>
    </location>
</feature>
<feature type="transmembrane region" description="Helical" evidence="6">
    <location>
        <begin position="146"/>
        <end position="175"/>
    </location>
</feature>
<feature type="transmembrane region" description="Helical" evidence="6">
    <location>
        <begin position="181"/>
        <end position="201"/>
    </location>
</feature>
<dbReference type="InterPro" id="IPR020846">
    <property type="entry name" value="MFS_dom"/>
</dbReference>
<organism evidence="8 9">
    <name type="scientific">Hyaloscypha variabilis (strain UAMH 11265 / GT02V1 / F)</name>
    <name type="common">Meliniomyces variabilis</name>
    <dbReference type="NCBI Taxonomy" id="1149755"/>
    <lineage>
        <taxon>Eukaryota</taxon>
        <taxon>Fungi</taxon>
        <taxon>Dikarya</taxon>
        <taxon>Ascomycota</taxon>
        <taxon>Pezizomycotina</taxon>
        <taxon>Leotiomycetes</taxon>
        <taxon>Helotiales</taxon>
        <taxon>Hyaloscyphaceae</taxon>
        <taxon>Hyaloscypha</taxon>
        <taxon>Hyaloscypha variabilis</taxon>
    </lineage>
</organism>
<dbReference type="GO" id="GO:0022857">
    <property type="term" value="F:transmembrane transporter activity"/>
    <property type="evidence" value="ECO:0007669"/>
    <property type="project" value="InterPro"/>
</dbReference>
<evidence type="ECO:0000256" key="2">
    <source>
        <dbReference type="ARBA" id="ARBA00022448"/>
    </source>
</evidence>
<feature type="transmembrane region" description="Helical" evidence="6">
    <location>
        <begin position="222"/>
        <end position="241"/>
    </location>
</feature>
<feature type="transmembrane region" description="Helical" evidence="6">
    <location>
        <begin position="285"/>
        <end position="307"/>
    </location>
</feature>
<evidence type="ECO:0000256" key="6">
    <source>
        <dbReference type="SAM" id="Phobius"/>
    </source>
</evidence>
<dbReference type="InterPro" id="IPR053791">
    <property type="entry name" value="MFS_Tri12-like"/>
</dbReference>
<feature type="transmembrane region" description="Helical" evidence="6">
    <location>
        <begin position="60"/>
        <end position="78"/>
    </location>
</feature>
<accession>A0A2J6R0B7</accession>
<reference evidence="8 9" key="1">
    <citation type="submission" date="2016-04" db="EMBL/GenBank/DDBJ databases">
        <title>A degradative enzymes factory behind the ericoid mycorrhizal symbiosis.</title>
        <authorList>
            <consortium name="DOE Joint Genome Institute"/>
            <person name="Martino E."/>
            <person name="Morin E."/>
            <person name="Grelet G."/>
            <person name="Kuo A."/>
            <person name="Kohler A."/>
            <person name="Daghino S."/>
            <person name="Barry K."/>
            <person name="Choi C."/>
            <person name="Cichocki N."/>
            <person name="Clum A."/>
            <person name="Copeland A."/>
            <person name="Hainaut M."/>
            <person name="Haridas S."/>
            <person name="Labutti K."/>
            <person name="Lindquist E."/>
            <person name="Lipzen A."/>
            <person name="Khouja H.-R."/>
            <person name="Murat C."/>
            <person name="Ohm R."/>
            <person name="Olson A."/>
            <person name="Spatafora J."/>
            <person name="Veneault-Fourrey C."/>
            <person name="Henrissat B."/>
            <person name="Grigoriev I."/>
            <person name="Martin F."/>
            <person name="Perotto S."/>
        </authorList>
    </citation>
    <scope>NUCLEOTIDE SEQUENCE [LARGE SCALE GENOMIC DNA]</scope>
    <source>
        <strain evidence="8 9">F</strain>
    </source>
</reference>
<keyword evidence="9" id="KW-1185">Reference proteome</keyword>
<dbReference type="PANTHER" id="PTHR23501:SF109">
    <property type="entry name" value="MAJOR FACILITATOR SUPERFAMILY (MFS) PROFILE DOMAIN-CONTAINING PROTEIN-RELATED"/>
    <property type="match status" value="1"/>
</dbReference>
<dbReference type="InterPro" id="IPR010573">
    <property type="entry name" value="MFS_Str1/Tri12-like"/>
</dbReference>
<dbReference type="Pfam" id="PF06609">
    <property type="entry name" value="TRI12"/>
    <property type="match status" value="1"/>
</dbReference>
<feature type="transmembrane region" description="Helical" evidence="6">
    <location>
        <begin position="453"/>
        <end position="471"/>
    </location>
</feature>
<feature type="transmembrane region" description="Helical" evidence="6">
    <location>
        <begin position="90"/>
        <end position="109"/>
    </location>
</feature>
<dbReference type="InterPro" id="IPR005829">
    <property type="entry name" value="Sugar_transporter_CS"/>
</dbReference>
<dbReference type="Proteomes" id="UP000235786">
    <property type="component" value="Unassembled WGS sequence"/>
</dbReference>
<dbReference type="EMBL" id="KZ613961">
    <property type="protein sequence ID" value="PMD31929.1"/>
    <property type="molecule type" value="Genomic_DNA"/>
</dbReference>
<dbReference type="InterPro" id="IPR036259">
    <property type="entry name" value="MFS_trans_sf"/>
</dbReference>
<keyword evidence="2" id="KW-0813">Transport</keyword>
<evidence type="ECO:0000313" key="8">
    <source>
        <dbReference type="EMBL" id="PMD31929.1"/>
    </source>
</evidence>
<dbReference type="GO" id="GO:0005886">
    <property type="term" value="C:plasma membrane"/>
    <property type="evidence" value="ECO:0007669"/>
    <property type="project" value="TreeGrafter"/>
</dbReference>
<evidence type="ECO:0000256" key="4">
    <source>
        <dbReference type="ARBA" id="ARBA00022989"/>
    </source>
</evidence>